<keyword evidence="2" id="KW-1185">Reference proteome</keyword>
<proteinExistence type="predicted"/>
<accession>A0AAV9X512</accession>
<comment type="caution">
    <text evidence="1">The sequence shown here is derived from an EMBL/GenBank/DDBJ whole genome shotgun (WGS) entry which is preliminary data.</text>
</comment>
<organism evidence="1 2">
    <name type="scientific">Orbilia ellipsospora</name>
    <dbReference type="NCBI Taxonomy" id="2528407"/>
    <lineage>
        <taxon>Eukaryota</taxon>
        <taxon>Fungi</taxon>
        <taxon>Dikarya</taxon>
        <taxon>Ascomycota</taxon>
        <taxon>Pezizomycotina</taxon>
        <taxon>Orbiliomycetes</taxon>
        <taxon>Orbiliales</taxon>
        <taxon>Orbiliaceae</taxon>
        <taxon>Orbilia</taxon>
    </lineage>
</organism>
<evidence type="ECO:0000313" key="2">
    <source>
        <dbReference type="Proteomes" id="UP001365542"/>
    </source>
</evidence>
<gene>
    <name evidence="1" type="ORF">TWF694_002150</name>
</gene>
<dbReference type="EMBL" id="JAVHJO010000010">
    <property type="protein sequence ID" value="KAK6535700.1"/>
    <property type="molecule type" value="Genomic_DNA"/>
</dbReference>
<evidence type="ECO:0000313" key="1">
    <source>
        <dbReference type="EMBL" id="KAK6535700.1"/>
    </source>
</evidence>
<protein>
    <submittedName>
        <fullName evidence="1">Uncharacterized protein</fullName>
    </submittedName>
</protein>
<dbReference type="AlphaFoldDB" id="A0AAV9X512"/>
<name>A0AAV9X512_9PEZI</name>
<sequence>MEAKHLDDKLSHGHIDFKGYYEVAMDPHFKPKIKFEGEDGYHWNMSEECILAIRRCSALKFWSNTKGSCRPILDTDRGLPRVRGYMSYSGIQFGDIPVVFRVVEWESGKWMADEVRKMQSFYYLPAWMQNAILKIYNMSSPDYFVKQAVPDFSVWWEVASMTNIKDPAKLALEVLFPKYPDSEATSLSQSQAETSQADISTMPSCEFSFESDFEKKLRF</sequence>
<dbReference type="Proteomes" id="UP001365542">
    <property type="component" value="Unassembled WGS sequence"/>
</dbReference>
<reference evidence="1 2" key="1">
    <citation type="submission" date="2019-10" db="EMBL/GenBank/DDBJ databases">
        <authorList>
            <person name="Palmer J.M."/>
        </authorList>
    </citation>
    <scope>NUCLEOTIDE SEQUENCE [LARGE SCALE GENOMIC DNA]</scope>
    <source>
        <strain evidence="1 2">TWF694</strain>
    </source>
</reference>